<evidence type="ECO:0000313" key="7">
    <source>
        <dbReference type="Proteomes" id="UP000241890"/>
    </source>
</evidence>
<dbReference type="CDD" id="cd00433">
    <property type="entry name" value="Peptidase_M17"/>
    <property type="match status" value="1"/>
</dbReference>
<keyword evidence="4" id="KW-0378">Hydrolase</keyword>
<dbReference type="PRINTS" id="PR00481">
    <property type="entry name" value="LAMNOPPTDASE"/>
</dbReference>
<evidence type="ECO:0000256" key="2">
    <source>
        <dbReference type="ARBA" id="ARBA00022438"/>
    </source>
</evidence>
<proteinExistence type="inferred from homology"/>
<dbReference type="GO" id="GO:0006508">
    <property type="term" value="P:proteolysis"/>
    <property type="evidence" value="ECO:0007669"/>
    <property type="project" value="UniProtKB-KW"/>
</dbReference>
<keyword evidence="7" id="KW-1185">Reference proteome</keyword>
<dbReference type="Gene3D" id="3.40.630.10">
    <property type="entry name" value="Zn peptidases"/>
    <property type="match status" value="1"/>
</dbReference>
<dbReference type="InterPro" id="IPR043472">
    <property type="entry name" value="Macro_dom-like"/>
</dbReference>
<dbReference type="AlphaFoldDB" id="A0A2R5GSM8"/>
<dbReference type="GO" id="GO:0070006">
    <property type="term" value="F:metalloaminopeptidase activity"/>
    <property type="evidence" value="ECO:0007669"/>
    <property type="project" value="InterPro"/>
</dbReference>
<dbReference type="Proteomes" id="UP000241890">
    <property type="component" value="Unassembled WGS sequence"/>
</dbReference>
<dbReference type="InterPro" id="IPR000819">
    <property type="entry name" value="Peptidase_M17_C"/>
</dbReference>
<dbReference type="GO" id="GO:0030145">
    <property type="term" value="F:manganese ion binding"/>
    <property type="evidence" value="ECO:0007669"/>
    <property type="project" value="InterPro"/>
</dbReference>
<evidence type="ECO:0000256" key="4">
    <source>
        <dbReference type="ARBA" id="ARBA00022801"/>
    </source>
</evidence>
<keyword evidence="2 6" id="KW-0031">Aminopeptidase</keyword>
<reference evidence="6 7" key="1">
    <citation type="submission" date="2017-12" db="EMBL/GenBank/DDBJ databases">
        <title>Sequencing, de novo assembly and annotation of complete genome of a new Thraustochytrid species, strain FCC1311.</title>
        <authorList>
            <person name="Sedici K."/>
            <person name="Godart F."/>
            <person name="Aiese Cigliano R."/>
            <person name="Sanseverino W."/>
            <person name="Barakat M."/>
            <person name="Ortet P."/>
            <person name="Marechal E."/>
            <person name="Cagnac O."/>
            <person name="Amato A."/>
        </authorList>
    </citation>
    <scope>NUCLEOTIDE SEQUENCE [LARGE SCALE GENOMIC DNA]</scope>
</reference>
<gene>
    <name evidence="6" type="ORF">FCC1311_078782</name>
</gene>
<dbReference type="EMBL" id="BEYU01000103">
    <property type="protein sequence ID" value="GBG31653.1"/>
    <property type="molecule type" value="Genomic_DNA"/>
</dbReference>
<dbReference type="InParanoid" id="A0A2R5GSM8"/>
<dbReference type="PROSITE" id="PS00631">
    <property type="entry name" value="CYTOSOL_AP"/>
    <property type="match status" value="1"/>
</dbReference>
<dbReference type="FunCoup" id="A0A2R5GSM8">
    <property type="interactions" value="148"/>
</dbReference>
<dbReference type="Gene3D" id="3.40.220.10">
    <property type="entry name" value="Leucine Aminopeptidase, subunit E, domain 1"/>
    <property type="match status" value="1"/>
</dbReference>
<comment type="similarity">
    <text evidence="1">Belongs to the peptidase M17 family.</text>
</comment>
<feature type="domain" description="Cytosol aminopeptidase" evidence="5">
    <location>
        <begin position="351"/>
        <end position="358"/>
    </location>
</feature>
<dbReference type="PANTHER" id="PTHR11963:SF23">
    <property type="entry name" value="CYTOSOL AMINOPEPTIDASE"/>
    <property type="match status" value="1"/>
</dbReference>
<dbReference type="OrthoDB" id="412814at2759"/>
<dbReference type="Pfam" id="PF00883">
    <property type="entry name" value="Peptidase_M17"/>
    <property type="match status" value="1"/>
</dbReference>
<sequence length="504" mass="52345">MGKLESALGISLAQECATSGFAGKEGQSLYLHVARSDDATKPAKQILLVGLGHGMGEKGAPSALQLRNYGLQIASSMKWNSLESLGLLVVGECTKAGGQGEIEKKELNALALDTAETCAVVSAILARAEPDLRFRSSRALASSTDSRKKNDVAIYVAGGDRNGLLRGSAVARGMRTALELVNAPPNYVNPTTLAAFAERIASTSELLACKTLNAEQCSAFGEHGMQLFLGVGSGSVNPPQLIHLRYTSPEFLGDGNAEPSRKIAVVGKGVTFDSGGYNLKVGEGSMIDVMKFDMGGAAATLGAAETILALQPPGVQIDFIVPACENLISGGAMLPGSVLRASDGTTVEVNNTDAEGRLALADALLYAQDQGAEEIIDVATLTGACIIALGDETAGVFAHSERFAKRLLESAAAAGESVWRMPLQHAYAKQLKSDIADMKNTGTRAGGSITAALFLHRFINHEKVSWAHVDIAGPVWDAAKGTGTGFGVATLVHHILGGGQTSSK</sequence>
<dbReference type="GO" id="GO:0005737">
    <property type="term" value="C:cytoplasm"/>
    <property type="evidence" value="ECO:0007669"/>
    <property type="project" value="InterPro"/>
</dbReference>
<dbReference type="SUPFAM" id="SSF53187">
    <property type="entry name" value="Zn-dependent exopeptidases"/>
    <property type="match status" value="1"/>
</dbReference>
<accession>A0A2R5GSM8</accession>
<name>A0A2R5GSM8_9STRA</name>
<evidence type="ECO:0000313" key="6">
    <source>
        <dbReference type="EMBL" id="GBG31653.1"/>
    </source>
</evidence>
<evidence type="ECO:0000256" key="3">
    <source>
        <dbReference type="ARBA" id="ARBA00022670"/>
    </source>
</evidence>
<dbReference type="PANTHER" id="PTHR11963">
    <property type="entry name" value="LEUCINE AMINOPEPTIDASE-RELATED"/>
    <property type="match status" value="1"/>
</dbReference>
<protein>
    <submittedName>
        <fullName evidence="6">Leucine aminopeptidase 1</fullName>
    </submittedName>
</protein>
<keyword evidence="3" id="KW-0645">Protease</keyword>
<dbReference type="InterPro" id="IPR011356">
    <property type="entry name" value="Leucine_aapep/pepB"/>
</dbReference>
<evidence type="ECO:0000256" key="1">
    <source>
        <dbReference type="ARBA" id="ARBA00009528"/>
    </source>
</evidence>
<organism evidence="6 7">
    <name type="scientific">Hondaea fermentalgiana</name>
    <dbReference type="NCBI Taxonomy" id="2315210"/>
    <lineage>
        <taxon>Eukaryota</taxon>
        <taxon>Sar</taxon>
        <taxon>Stramenopiles</taxon>
        <taxon>Bigyra</taxon>
        <taxon>Labyrinthulomycetes</taxon>
        <taxon>Thraustochytrida</taxon>
        <taxon>Thraustochytriidae</taxon>
        <taxon>Hondaea</taxon>
    </lineage>
</organism>
<evidence type="ECO:0000259" key="5">
    <source>
        <dbReference type="PROSITE" id="PS00631"/>
    </source>
</evidence>
<comment type="caution">
    <text evidence="6">The sequence shown here is derived from an EMBL/GenBank/DDBJ whole genome shotgun (WGS) entry which is preliminary data.</text>
</comment>